<evidence type="ECO:0000313" key="2">
    <source>
        <dbReference type="EMBL" id="AWI77686.1"/>
    </source>
</evidence>
<feature type="signal peptide" evidence="1">
    <location>
        <begin position="1"/>
        <end position="28"/>
    </location>
</feature>
<sequence length="252" mass="27133">MYACLMPQSRFRAVLLVLGLGLAAGASGAELRPPQQVSPFSGATPAAPVPAPWLRQSLPGVERQNTFELVADAGRTVLEVRSDAAASTLTHALAIDPAQSPRLQWRWKVSRALTGSDFSRKSGDDYAARVYVLFDYPVERLSLGDRVKMSLGRTLYGAELPTAAIAYVWGTAQKPGETGPNPYTDRVQMIVVDSGGGQAGQWREVERDLAADFRAVFGDEAPRVVGIAVSADTDNTGEAVVTRFGDLRFLPR</sequence>
<proteinExistence type="predicted"/>
<feature type="chain" id="PRO_5015847561" description="DUF3047 domain-containing protein" evidence="1">
    <location>
        <begin position="29"/>
        <end position="252"/>
    </location>
</feature>
<organism evidence="2 3">
    <name type="scientific">Parazoarcus communis</name>
    <dbReference type="NCBI Taxonomy" id="41977"/>
    <lineage>
        <taxon>Bacteria</taxon>
        <taxon>Pseudomonadati</taxon>
        <taxon>Pseudomonadota</taxon>
        <taxon>Betaproteobacteria</taxon>
        <taxon>Rhodocyclales</taxon>
        <taxon>Zoogloeaceae</taxon>
        <taxon>Parazoarcus</taxon>
    </lineage>
</organism>
<reference evidence="2 3" key="1">
    <citation type="submission" date="2017-06" db="EMBL/GenBank/DDBJ databases">
        <title>Azoarcus.</title>
        <authorList>
            <person name="Woo J.-H."/>
            <person name="Kim H.-S."/>
        </authorList>
    </citation>
    <scope>NUCLEOTIDE SEQUENCE [LARGE SCALE GENOMIC DNA]</scope>
    <source>
        <strain evidence="2 3">TSPY31</strain>
    </source>
</reference>
<dbReference type="InterPro" id="IPR021409">
    <property type="entry name" value="DUF3047"/>
</dbReference>
<name>A0A2U8GXI9_9RHOO</name>
<evidence type="ECO:0000256" key="1">
    <source>
        <dbReference type="SAM" id="SignalP"/>
    </source>
</evidence>
<keyword evidence="3" id="KW-1185">Reference proteome</keyword>
<accession>A0A2U8GXI9</accession>
<dbReference type="KEGG" id="acom:CEW83_12670"/>
<dbReference type="Proteomes" id="UP000244930">
    <property type="component" value="Chromosome"/>
</dbReference>
<evidence type="ECO:0008006" key="4">
    <source>
        <dbReference type="Google" id="ProtNLM"/>
    </source>
</evidence>
<evidence type="ECO:0000313" key="3">
    <source>
        <dbReference type="Proteomes" id="UP000244930"/>
    </source>
</evidence>
<dbReference type="EMBL" id="CP022187">
    <property type="protein sequence ID" value="AWI77686.1"/>
    <property type="molecule type" value="Genomic_DNA"/>
</dbReference>
<keyword evidence="1" id="KW-0732">Signal</keyword>
<gene>
    <name evidence="2" type="ORF">CEW83_12670</name>
</gene>
<protein>
    <recommendedName>
        <fullName evidence="4">DUF3047 domain-containing protein</fullName>
    </recommendedName>
</protein>
<dbReference type="AlphaFoldDB" id="A0A2U8GXI9"/>
<dbReference type="Pfam" id="PF11249">
    <property type="entry name" value="DUF3047"/>
    <property type="match status" value="1"/>
</dbReference>
<dbReference type="RefSeq" id="WP_108951385.1">
    <property type="nucleotide sequence ID" value="NZ_CP022187.1"/>
</dbReference>